<name>A0A1G2JPW5_9BACT</name>
<proteinExistence type="predicted"/>
<protein>
    <submittedName>
        <fullName evidence="1">Uncharacterized protein</fullName>
    </submittedName>
</protein>
<dbReference type="Proteomes" id="UP000178935">
    <property type="component" value="Unassembled WGS sequence"/>
</dbReference>
<dbReference type="AlphaFoldDB" id="A0A1G2JPW5"/>
<reference evidence="1 2" key="1">
    <citation type="journal article" date="2016" name="Nat. Commun.">
        <title>Thousands of microbial genomes shed light on interconnected biogeochemical processes in an aquifer system.</title>
        <authorList>
            <person name="Anantharaman K."/>
            <person name="Brown C.T."/>
            <person name="Hug L.A."/>
            <person name="Sharon I."/>
            <person name="Castelle C.J."/>
            <person name="Probst A.J."/>
            <person name="Thomas B.C."/>
            <person name="Singh A."/>
            <person name="Wilkins M.J."/>
            <person name="Karaoz U."/>
            <person name="Brodie E.L."/>
            <person name="Williams K.H."/>
            <person name="Hubbard S.S."/>
            <person name="Banfield J.F."/>
        </authorList>
    </citation>
    <scope>NUCLEOTIDE SEQUENCE [LARGE SCALE GENOMIC DNA]</scope>
</reference>
<gene>
    <name evidence="1" type="ORF">A2561_04790</name>
</gene>
<accession>A0A1G2JPW5</accession>
<organism evidence="1 2">
    <name type="scientific">Candidatus Staskawiczbacteria bacterium RIFOXYD1_FULL_32_13</name>
    <dbReference type="NCBI Taxonomy" id="1802234"/>
    <lineage>
        <taxon>Bacteria</taxon>
        <taxon>Candidatus Staskawicziibacteriota</taxon>
    </lineage>
</organism>
<sequence>MYKRKCDFTGDMIISTYKADSPYKVYHQDIWHSDKWDSKQYAKDIDWSRPFLEQFNELMFVIPHPSLASAYSTMTRSEYCSAASNCKDCYLCFRVSGAEDSGYLNTVVDIKQSFDCSFSNHSELSYGSTNVNKCYQAFFSQDCADCRTIWFSRDLVGCSDCFGCINLRNKSYCVFNEQYTKEEYQKKFKEFQFSTPEELENMQNQVEVFFLTQPRRYFHGIKNVNVSGEYISNSKNVSNSYLFSNGEDLKYCQFLKSGPSATSYDWSFFGDKAELMYDCCWCGWDSRNVKFSGWCYVNQDIEYYFGCHNSSNLFGCAGVRKGEYCILNKQYSKEEYFATVEKIRKQMNEIPYKDKLDRVYKYGEMLPAELSPWAYNEATVYEWFPVTKEQAVVEGFNWSDEDKREYIDTTMQIPENIKDVKNDILKAIIKCTDCGKNYQIIPAEFTFLQRFNFPIPRQCPLCRDRARIKSLNSMVIHKRNCAKCGKGIETSYAPDRPEIVYCESCYNNEVA</sequence>
<comment type="caution">
    <text evidence="1">The sequence shown here is derived from an EMBL/GenBank/DDBJ whole genome shotgun (WGS) entry which is preliminary data.</text>
</comment>
<evidence type="ECO:0000313" key="1">
    <source>
        <dbReference type="EMBL" id="OGZ88993.1"/>
    </source>
</evidence>
<evidence type="ECO:0000313" key="2">
    <source>
        <dbReference type="Proteomes" id="UP000178935"/>
    </source>
</evidence>
<dbReference type="EMBL" id="MHPU01000013">
    <property type="protein sequence ID" value="OGZ88993.1"/>
    <property type="molecule type" value="Genomic_DNA"/>
</dbReference>